<geneLocation type="mitochondrion" evidence="1"/>
<name>A0A101M5D0_PICGL</name>
<accession>A0A101M5D0</accession>
<keyword evidence="1" id="KW-0496">Mitochondrion</keyword>
<evidence type="ECO:0000313" key="1">
    <source>
        <dbReference type="EMBL" id="KUM51239.1"/>
    </source>
</evidence>
<gene>
    <name evidence="1" type="ORF">ABT39_MTgene1086</name>
</gene>
<sequence length="122" mass="13778">MGRLNRGEVLRVAPFFVHIGVPPTLFRFASSCLLLASKYVLLGFNERTELMGLWNENNQVVSFLSFCFCFFQAYKLGLPTGGKGSKSREATFPNDLSNRIKLANINRSSRSVKRLKTPLFVK</sequence>
<dbReference type="AlphaFoldDB" id="A0A101M5D0"/>
<comment type="caution">
    <text evidence="1">The sequence shown here is derived from an EMBL/GenBank/DDBJ whole genome shotgun (WGS) entry which is preliminary data.</text>
</comment>
<dbReference type="EMBL" id="LKAM01000001">
    <property type="protein sequence ID" value="KUM51239.1"/>
    <property type="molecule type" value="Genomic_DNA"/>
</dbReference>
<proteinExistence type="predicted"/>
<reference evidence="1" key="1">
    <citation type="journal article" date="2015" name="Genome Biol. Evol.">
        <title>Organellar Genomes of White Spruce (Picea glauca): Assembly and Annotation.</title>
        <authorList>
            <person name="Jackman S.D."/>
            <person name="Warren R.L."/>
            <person name="Gibb E.A."/>
            <person name="Vandervalk B.P."/>
            <person name="Mohamadi H."/>
            <person name="Chu J."/>
            <person name="Raymond A."/>
            <person name="Pleasance S."/>
            <person name="Coope R."/>
            <person name="Wildung M.R."/>
            <person name="Ritland C.E."/>
            <person name="Bousquet J."/>
            <person name="Jones S.J."/>
            <person name="Bohlmann J."/>
            <person name="Birol I."/>
        </authorList>
    </citation>
    <scope>NUCLEOTIDE SEQUENCE [LARGE SCALE GENOMIC DNA]</scope>
    <source>
        <tissue evidence="1">Flushing bud</tissue>
    </source>
</reference>
<protein>
    <submittedName>
        <fullName evidence="1">Uncharacterized protein</fullName>
    </submittedName>
</protein>
<organism evidence="1">
    <name type="scientific">Picea glauca</name>
    <name type="common">White spruce</name>
    <name type="synonym">Pinus glauca</name>
    <dbReference type="NCBI Taxonomy" id="3330"/>
    <lineage>
        <taxon>Eukaryota</taxon>
        <taxon>Viridiplantae</taxon>
        <taxon>Streptophyta</taxon>
        <taxon>Embryophyta</taxon>
        <taxon>Tracheophyta</taxon>
        <taxon>Spermatophyta</taxon>
        <taxon>Pinopsida</taxon>
        <taxon>Pinidae</taxon>
        <taxon>Conifers I</taxon>
        <taxon>Pinales</taxon>
        <taxon>Pinaceae</taxon>
        <taxon>Picea</taxon>
    </lineage>
</organism>